<feature type="region of interest" description="Disordered" evidence="1">
    <location>
        <begin position="74"/>
        <end position="101"/>
    </location>
</feature>
<feature type="domain" description="PNT" evidence="2">
    <location>
        <begin position="90"/>
        <end position="176"/>
    </location>
</feature>
<dbReference type="GO" id="GO:0043565">
    <property type="term" value="F:sequence-specific DNA binding"/>
    <property type="evidence" value="ECO:0007669"/>
    <property type="project" value="InterPro"/>
</dbReference>
<dbReference type="SMART" id="SM00251">
    <property type="entry name" value="SAM_PNT"/>
    <property type="match status" value="1"/>
</dbReference>
<gene>
    <name evidence="3" type="primary">CSON015454</name>
</gene>
<dbReference type="Pfam" id="PF02198">
    <property type="entry name" value="SAM_PNT"/>
    <property type="match status" value="1"/>
</dbReference>
<sequence length="183" mass="20570">MRMGVGSSAIKNLKSSPSIFVSCGVHTETSVYPSVTHTAIASRNSMEIERGMPKWSNNRVPPLDLTSVSVCPSETEKRWNSATQGTTNNMKRPEKKSWIGNDGLPVDPRDWTRSDVWIWLTTLARSEGLDISNELAEKFPMNGKALCLMSLEMYLNRVPIGGKMLYRDFRVRLARAMALYNNN</sequence>
<dbReference type="EMBL" id="UFQT01000982">
    <property type="protein sequence ID" value="SSX28275.1"/>
    <property type="molecule type" value="Genomic_DNA"/>
</dbReference>
<evidence type="ECO:0000256" key="1">
    <source>
        <dbReference type="SAM" id="MobiDB-lite"/>
    </source>
</evidence>
<dbReference type="InterPro" id="IPR013761">
    <property type="entry name" value="SAM/pointed_sf"/>
</dbReference>
<reference evidence="3" key="1">
    <citation type="submission" date="2018-07" db="EMBL/GenBank/DDBJ databases">
        <authorList>
            <person name="Quirk P.G."/>
            <person name="Krulwich T.A."/>
        </authorList>
    </citation>
    <scope>NUCLEOTIDE SEQUENCE</scope>
</reference>
<evidence type="ECO:0000259" key="2">
    <source>
        <dbReference type="PROSITE" id="PS51433"/>
    </source>
</evidence>
<feature type="compositionally biased region" description="Polar residues" evidence="1">
    <location>
        <begin position="80"/>
        <end position="90"/>
    </location>
</feature>
<dbReference type="InterPro" id="IPR003118">
    <property type="entry name" value="Pointed_dom"/>
</dbReference>
<dbReference type="AlphaFoldDB" id="A0A336MDA4"/>
<evidence type="ECO:0000313" key="3">
    <source>
        <dbReference type="EMBL" id="SSX28275.1"/>
    </source>
</evidence>
<name>A0A336MDA4_CULSO</name>
<accession>A0A336MDA4</accession>
<dbReference type="OMA" id="PIGGKML"/>
<protein>
    <submittedName>
        <fullName evidence="3">CSON015454 protein</fullName>
    </submittedName>
</protein>
<proteinExistence type="predicted"/>
<dbReference type="FunFam" id="1.10.150.50:FF:000061">
    <property type="entry name" value="Ets DNA-binding protein pokkuri"/>
    <property type="match status" value="1"/>
</dbReference>
<dbReference type="Gene3D" id="1.10.150.50">
    <property type="entry name" value="Transcription Factor, Ets-1"/>
    <property type="match status" value="1"/>
</dbReference>
<organism evidence="3">
    <name type="scientific">Culicoides sonorensis</name>
    <name type="common">Biting midge</name>
    <dbReference type="NCBI Taxonomy" id="179676"/>
    <lineage>
        <taxon>Eukaryota</taxon>
        <taxon>Metazoa</taxon>
        <taxon>Ecdysozoa</taxon>
        <taxon>Arthropoda</taxon>
        <taxon>Hexapoda</taxon>
        <taxon>Insecta</taxon>
        <taxon>Pterygota</taxon>
        <taxon>Neoptera</taxon>
        <taxon>Endopterygota</taxon>
        <taxon>Diptera</taxon>
        <taxon>Nematocera</taxon>
        <taxon>Chironomoidea</taxon>
        <taxon>Ceratopogonidae</taxon>
        <taxon>Ceratopogoninae</taxon>
        <taxon>Culicoides</taxon>
        <taxon>Monoculicoides</taxon>
    </lineage>
</organism>
<dbReference type="VEuPathDB" id="VectorBase:CSON015454"/>
<dbReference type="SUPFAM" id="SSF47769">
    <property type="entry name" value="SAM/Pointed domain"/>
    <property type="match status" value="1"/>
</dbReference>
<dbReference type="PROSITE" id="PS51433">
    <property type="entry name" value="PNT"/>
    <property type="match status" value="1"/>
</dbReference>